<dbReference type="Proteomes" id="UP001642484">
    <property type="component" value="Unassembled WGS sequence"/>
</dbReference>
<proteinExistence type="predicted"/>
<accession>A0ABP0JSM8</accession>
<comment type="caution">
    <text evidence="2">The sequence shown here is derived from an EMBL/GenBank/DDBJ whole genome shotgun (WGS) entry which is preliminary data.</text>
</comment>
<feature type="compositionally biased region" description="Basic residues" evidence="1">
    <location>
        <begin position="81"/>
        <end position="94"/>
    </location>
</feature>
<evidence type="ECO:0000313" key="2">
    <source>
        <dbReference type="EMBL" id="CAK9017393.1"/>
    </source>
</evidence>
<feature type="compositionally biased region" description="Basic and acidic residues" evidence="1">
    <location>
        <begin position="103"/>
        <end position="112"/>
    </location>
</feature>
<feature type="region of interest" description="Disordered" evidence="1">
    <location>
        <begin position="77"/>
        <end position="112"/>
    </location>
</feature>
<gene>
    <name evidence="2" type="ORF">CCMP2556_LOCUS12859</name>
</gene>
<sequence length="112" mass="12066">VCEVDPRAARCWAAQLPKDAVAGARFAVWCGAAGPVRDVKPPVDHGFPNLEDCGKNLLAPLPQAIVDKETRVKLASAKFTKANRKGRPKAKKPKFCPNCSRQSCKDAKASKP</sequence>
<evidence type="ECO:0000256" key="1">
    <source>
        <dbReference type="SAM" id="MobiDB-lite"/>
    </source>
</evidence>
<reference evidence="2 3" key="1">
    <citation type="submission" date="2024-02" db="EMBL/GenBank/DDBJ databases">
        <authorList>
            <person name="Chen Y."/>
            <person name="Shah S."/>
            <person name="Dougan E. K."/>
            <person name="Thang M."/>
            <person name="Chan C."/>
        </authorList>
    </citation>
    <scope>NUCLEOTIDE SEQUENCE [LARGE SCALE GENOMIC DNA]</scope>
</reference>
<protein>
    <submittedName>
        <fullName evidence="2">Uncharacterized protein</fullName>
    </submittedName>
</protein>
<name>A0ABP0JSM8_9DINO</name>
<evidence type="ECO:0000313" key="3">
    <source>
        <dbReference type="Proteomes" id="UP001642484"/>
    </source>
</evidence>
<dbReference type="EMBL" id="CAXAMN010006369">
    <property type="protein sequence ID" value="CAK9017393.1"/>
    <property type="molecule type" value="Genomic_DNA"/>
</dbReference>
<keyword evidence="3" id="KW-1185">Reference proteome</keyword>
<feature type="non-terminal residue" evidence="2">
    <location>
        <position position="1"/>
    </location>
</feature>
<organism evidence="2 3">
    <name type="scientific">Durusdinium trenchii</name>
    <dbReference type="NCBI Taxonomy" id="1381693"/>
    <lineage>
        <taxon>Eukaryota</taxon>
        <taxon>Sar</taxon>
        <taxon>Alveolata</taxon>
        <taxon>Dinophyceae</taxon>
        <taxon>Suessiales</taxon>
        <taxon>Symbiodiniaceae</taxon>
        <taxon>Durusdinium</taxon>
    </lineage>
</organism>